<keyword evidence="5 8" id="KW-0547">Nucleotide-binding</keyword>
<accession>A0A7X3BVD6</accession>
<name>A0A7X3BVD6_9FIRM</name>
<dbReference type="Pfam" id="PF11734">
    <property type="entry name" value="TilS_C"/>
    <property type="match status" value="1"/>
</dbReference>
<dbReference type="InterPro" id="IPR015262">
    <property type="entry name" value="tRNA_Ile_lys_synt_subst-bd"/>
</dbReference>
<feature type="binding site" evidence="8">
    <location>
        <begin position="29"/>
        <end position="34"/>
    </location>
    <ligand>
        <name>ATP</name>
        <dbReference type="ChEBI" id="CHEBI:30616"/>
    </ligand>
</feature>
<dbReference type="Gene3D" id="1.20.59.20">
    <property type="match status" value="1"/>
</dbReference>
<evidence type="ECO:0000313" key="11">
    <source>
        <dbReference type="EMBL" id="MTU03543.1"/>
    </source>
</evidence>
<feature type="domain" description="Lysidine-tRNA(Ile) synthetase C-terminal" evidence="9">
    <location>
        <begin position="388"/>
        <end position="460"/>
    </location>
</feature>
<evidence type="ECO:0000313" key="13">
    <source>
        <dbReference type="Proteomes" id="UP000484547"/>
    </source>
</evidence>
<dbReference type="InterPro" id="IPR012094">
    <property type="entry name" value="tRNA_Ile_lys_synt"/>
</dbReference>
<dbReference type="SMART" id="SM00977">
    <property type="entry name" value="TilS_C"/>
    <property type="match status" value="1"/>
</dbReference>
<dbReference type="GO" id="GO:0006400">
    <property type="term" value="P:tRNA modification"/>
    <property type="evidence" value="ECO:0007669"/>
    <property type="project" value="UniProtKB-UniRule"/>
</dbReference>
<dbReference type="Pfam" id="PF09179">
    <property type="entry name" value="TilS"/>
    <property type="match status" value="1"/>
</dbReference>
<evidence type="ECO:0000313" key="10">
    <source>
        <dbReference type="EMBL" id="MTT75481.1"/>
    </source>
</evidence>
<proteinExistence type="inferred from homology"/>
<evidence type="ECO:0000256" key="8">
    <source>
        <dbReference type="HAMAP-Rule" id="MF_01161"/>
    </source>
</evidence>
<dbReference type="SUPFAM" id="SSF52402">
    <property type="entry name" value="Adenine nucleotide alpha hydrolases-like"/>
    <property type="match status" value="1"/>
</dbReference>
<dbReference type="AlphaFoldDB" id="A0A7X3BVD6"/>
<comment type="catalytic activity">
    <reaction evidence="7 8">
        <text>cytidine(34) in tRNA(Ile2) + L-lysine + ATP = lysidine(34) in tRNA(Ile2) + AMP + diphosphate + H(+)</text>
        <dbReference type="Rhea" id="RHEA:43744"/>
        <dbReference type="Rhea" id="RHEA-COMP:10625"/>
        <dbReference type="Rhea" id="RHEA-COMP:10670"/>
        <dbReference type="ChEBI" id="CHEBI:15378"/>
        <dbReference type="ChEBI" id="CHEBI:30616"/>
        <dbReference type="ChEBI" id="CHEBI:32551"/>
        <dbReference type="ChEBI" id="CHEBI:33019"/>
        <dbReference type="ChEBI" id="CHEBI:82748"/>
        <dbReference type="ChEBI" id="CHEBI:83665"/>
        <dbReference type="ChEBI" id="CHEBI:456215"/>
        <dbReference type="EC" id="6.3.4.19"/>
    </reaction>
</comment>
<dbReference type="PANTHER" id="PTHR43033">
    <property type="entry name" value="TRNA(ILE)-LYSIDINE SYNTHASE-RELATED"/>
    <property type="match status" value="1"/>
</dbReference>
<reference evidence="12 13" key="1">
    <citation type="journal article" date="2019" name="Nat. Med.">
        <title>A library of human gut bacterial isolates paired with longitudinal multiomics data enables mechanistic microbiome research.</title>
        <authorList>
            <person name="Poyet M."/>
            <person name="Groussin M."/>
            <person name="Gibbons S.M."/>
            <person name="Avila-Pacheco J."/>
            <person name="Jiang X."/>
            <person name="Kearney S.M."/>
            <person name="Perrotta A.R."/>
            <person name="Berdy B."/>
            <person name="Zhao S."/>
            <person name="Lieberman T.D."/>
            <person name="Swanson P.K."/>
            <person name="Smith M."/>
            <person name="Roesemann S."/>
            <person name="Alexander J.E."/>
            <person name="Rich S.A."/>
            <person name="Livny J."/>
            <person name="Vlamakis H."/>
            <person name="Clish C."/>
            <person name="Bullock K."/>
            <person name="Deik A."/>
            <person name="Scott J."/>
            <person name="Pierce K.A."/>
            <person name="Xavier R.J."/>
            <person name="Alm E.J."/>
        </authorList>
    </citation>
    <scope>NUCLEOTIDE SEQUENCE [LARGE SCALE GENOMIC DNA]</scope>
    <source>
        <strain evidence="10 13">BIOML-A13</strain>
        <strain evidence="11 12">BIOML-A3</strain>
    </source>
</reference>
<dbReference type="InterPro" id="IPR012795">
    <property type="entry name" value="tRNA_Ile_lys_synt_N"/>
</dbReference>
<dbReference type="EC" id="6.3.4.19" evidence="8"/>
<dbReference type="InterPro" id="IPR011063">
    <property type="entry name" value="TilS/TtcA_N"/>
</dbReference>
<gene>
    <name evidence="8 10" type="primary">tilS</name>
    <name evidence="10" type="ORF">GMD11_04230</name>
    <name evidence="11" type="ORF">GMD18_03875</name>
</gene>
<dbReference type="NCBIfam" id="TIGR02433">
    <property type="entry name" value="lysidine_TilS_C"/>
    <property type="match status" value="1"/>
</dbReference>
<dbReference type="GO" id="GO:0032267">
    <property type="term" value="F:tRNA(Ile)-lysidine synthase activity"/>
    <property type="evidence" value="ECO:0007669"/>
    <property type="project" value="UniProtKB-EC"/>
</dbReference>
<dbReference type="Gene3D" id="3.40.50.620">
    <property type="entry name" value="HUPs"/>
    <property type="match status" value="1"/>
</dbReference>
<evidence type="ECO:0000256" key="4">
    <source>
        <dbReference type="ARBA" id="ARBA00022694"/>
    </source>
</evidence>
<comment type="function">
    <text evidence="8">Ligates lysine onto the cytidine present at position 34 of the AUA codon-specific tRNA(Ile) that contains the anticodon CAU, in an ATP-dependent manner. Cytidine is converted to lysidine, thus changing the amino acid specificity of the tRNA from methionine to isoleucine.</text>
</comment>
<comment type="similarity">
    <text evidence="8">Belongs to the tRNA(Ile)-lysidine synthase family.</text>
</comment>
<comment type="caution">
    <text evidence="10">The sequence shown here is derived from an EMBL/GenBank/DDBJ whole genome shotgun (WGS) entry which is preliminary data.</text>
</comment>
<dbReference type="PANTHER" id="PTHR43033:SF1">
    <property type="entry name" value="TRNA(ILE)-LYSIDINE SYNTHASE-RELATED"/>
    <property type="match status" value="1"/>
</dbReference>
<evidence type="ECO:0000256" key="7">
    <source>
        <dbReference type="ARBA" id="ARBA00048539"/>
    </source>
</evidence>
<evidence type="ECO:0000259" key="9">
    <source>
        <dbReference type="SMART" id="SM00977"/>
    </source>
</evidence>
<dbReference type="SUPFAM" id="SSF56037">
    <property type="entry name" value="PheT/TilS domain"/>
    <property type="match status" value="1"/>
</dbReference>
<evidence type="ECO:0000256" key="3">
    <source>
        <dbReference type="ARBA" id="ARBA00022598"/>
    </source>
</evidence>
<keyword evidence="6 8" id="KW-0067">ATP-binding</keyword>
<keyword evidence="4 8" id="KW-0819">tRNA processing</keyword>
<organism evidence="10 13">
    <name type="scientific">Phascolarctobacterium faecium</name>
    <dbReference type="NCBI Taxonomy" id="33025"/>
    <lineage>
        <taxon>Bacteria</taxon>
        <taxon>Bacillati</taxon>
        <taxon>Bacillota</taxon>
        <taxon>Negativicutes</taxon>
        <taxon>Acidaminococcales</taxon>
        <taxon>Acidaminococcaceae</taxon>
        <taxon>Phascolarctobacterium</taxon>
    </lineage>
</organism>
<dbReference type="EMBL" id="WNBW01000002">
    <property type="protein sequence ID" value="MTU03543.1"/>
    <property type="molecule type" value="Genomic_DNA"/>
</dbReference>
<sequence length="471" mass="52717">MKEHRQITEILDQVEEHLPVGSKIIVACSGGADSIALADALLLLQEKRKYQLVVCHVEHGLRGSEALADADFVVEFCRMRQVACEVLRVDAKKFAAESKLSVEDAARKLRYTVLFEILSKHKSEYIVTAHHRDDQAETLLLHLLRGSGAEGLGGMRCHNNSIVRPFLQVSRRMLEAYCAMRSLDYRTDSSNMDLYYTRNKVRHILLPLLEREFNPNIKQALAQTATLIAEDADCLNELAEEKFLQYVLQDDHSCSCDTAWLLSLPAALCSRIIRMMWKKLGAAGLLTFQQTQQVIGLVHKGSSNKRLMLPGGTCAVYSYGKLTVAAAETPSAIAAQNYVFDLAELQKAGRLQVELPNGILSLGYFKGSASPLGHATIYPWHLLQDRQLEVRQRQDGDIFFPAGSLGSKKLKKYFNDIKVPPEQRKSQLLVTCGKQVLWLVGGKAAGWHEQEQGCEAWLTLDIKYFSLGDDK</sequence>
<dbReference type="CDD" id="cd01992">
    <property type="entry name" value="TilS_N"/>
    <property type="match status" value="1"/>
</dbReference>
<dbReference type="Proteomes" id="UP000484547">
    <property type="component" value="Unassembled WGS sequence"/>
</dbReference>
<evidence type="ECO:0000256" key="5">
    <source>
        <dbReference type="ARBA" id="ARBA00022741"/>
    </source>
</evidence>
<evidence type="ECO:0000256" key="2">
    <source>
        <dbReference type="ARBA" id="ARBA00022490"/>
    </source>
</evidence>
<keyword evidence="12" id="KW-1185">Reference proteome</keyword>
<dbReference type="RefSeq" id="WP_155163750.1">
    <property type="nucleotide sequence ID" value="NZ_CAKVRS010000002.1"/>
</dbReference>
<dbReference type="EMBL" id="WNBM01000002">
    <property type="protein sequence ID" value="MTT75481.1"/>
    <property type="molecule type" value="Genomic_DNA"/>
</dbReference>
<dbReference type="Proteomes" id="UP000443070">
    <property type="component" value="Unassembled WGS sequence"/>
</dbReference>
<evidence type="ECO:0000256" key="1">
    <source>
        <dbReference type="ARBA" id="ARBA00004496"/>
    </source>
</evidence>
<comment type="domain">
    <text evidence="8">The N-terminal region contains the highly conserved SGGXDS motif, predicted to be a P-loop motif involved in ATP binding.</text>
</comment>
<protein>
    <recommendedName>
        <fullName evidence="8">tRNA(Ile)-lysidine synthase</fullName>
        <ecNumber evidence="8">6.3.4.19</ecNumber>
    </recommendedName>
    <alternativeName>
        <fullName evidence="8">tRNA(Ile)-2-lysyl-cytidine synthase</fullName>
    </alternativeName>
    <alternativeName>
        <fullName evidence="8">tRNA(Ile)-lysidine synthetase</fullName>
    </alternativeName>
</protein>
<keyword evidence="3 8" id="KW-0436">Ligase</keyword>
<evidence type="ECO:0000313" key="12">
    <source>
        <dbReference type="Proteomes" id="UP000443070"/>
    </source>
</evidence>
<dbReference type="OrthoDB" id="9807403at2"/>
<evidence type="ECO:0000256" key="6">
    <source>
        <dbReference type="ARBA" id="ARBA00022840"/>
    </source>
</evidence>
<dbReference type="InterPro" id="IPR014729">
    <property type="entry name" value="Rossmann-like_a/b/a_fold"/>
</dbReference>
<keyword evidence="2 8" id="KW-0963">Cytoplasm</keyword>
<dbReference type="InterPro" id="IPR012796">
    <property type="entry name" value="Lysidine-tRNA-synth_C"/>
</dbReference>
<dbReference type="GO" id="GO:0005524">
    <property type="term" value="F:ATP binding"/>
    <property type="evidence" value="ECO:0007669"/>
    <property type="project" value="UniProtKB-UniRule"/>
</dbReference>
<dbReference type="GO" id="GO:0005737">
    <property type="term" value="C:cytoplasm"/>
    <property type="evidence" value="ECO:0007669"/>
    <property type="project" value="UniProtKB-SubCell"/>
</dbReference>
<comment type="subcellular location">
    <subcellularLocation>
        <location evidence="1 8">Cytoplasm</location>
    </subcellularLocation>
</comment>
<dbReference type="HAMAP" id="MF_01161">
    <property type="entry name" value="tRNA_Ile_lys_synt"/>
    <property type="match status" value="1"/>
</dbReference>
<dbReference type="Pfam" id="PF01171">
    <property type="entry name" value="ATP_bind_3"/>
    <property type="match status" value="1"/>
</dbReference>
<dbReference type="SUPFAM" id="SSF82829">
    <property type="entry name" value="MesJ substrate recognition domain-like"/>
    <property type="match status" value="1"/>
</dbReference>
<dbReference type="NCBIfam" id="TIGR02432">
    <property type="entry name" value="lysidine_TilS_N"/>
    <property type="match status" value="1"/>
</dbReference>